<protein>
    <submittedName>
        <fullName evidence="2">Uncharacterized protein</fullName>
    </submittedName>
</protein>
<proteinExistence type="predicted"/>
<evidence type="ECO:0000313" key="2">
    <source>
        <dbReference type="EMBL" id="MBC8594305.1"/>
    </source>
</evidence>
<dbReference type="Gene3D" id="2.120.10.30">
    <property type="entry name" value="TolB, C-terminal domain"/>
    <property type="match status" value="1"/>
</dbReference>
<dbReference type="Proteomes" id="UP000651085">
    <property type="component" value="Unassembled WGS sequence"/>
</dbReference>
<dbReference type="SUPFAM" id="SSF63825">
    <property type="entry name" value="YWTD domain"/>
    <property type="match status" value="1"/>
</dbReference>
<reference evidence="2" key="1">
    <citation type="submission" date="2020-08" db="EMBL/GenBank/DDBJ databases">
        <title>Genome public.</title>
        <authorList>
            <person name="Liu C."/>
            <person name="Sun Q."/>
        </authorList>
    </citation>
    <scope>NUCLEOTIDE SEQUENCE</scope>
    <source>
        <strain evidence="2">N12</strain>
    </source>
</reference>
<dbReference type="EMBL" id="JACRTF010000001">
    <property type="protein sequence ID" value="MBC8594305.1"/>
    <property type="molecule type" value="Genomic_DNA"/>
</dbReference>
<dbReference type="AlphaFoldDB" id="A0A926F5E4"/>
<name>A0A926F5E4_9BACT</name>
<comment type="caution">
    <text evidence="2">The sequence shown here is derived from an EMBL/GenBank/DDBJ whole genome shotgun (WGS) entry which is preliminary data.</text>
</comment>
<evidence type="ECO:0000256" key="1">
    <source>
        <dbReference type="SAM" id="SignalP"/>
    </source>
</evidence>
<dbReference type="RefSeq" id="WP_262435400.1">
    <property type="nucleotide sequence ID" value="NZ_JACRTF010000001.1"/>
</dbReference>
<gene>
    <name evidence="2" type="ORF">H8744_13830</name>
</gene>
<sequence>MKNLFSTSLLMLVFSSILLLSCTDNELVPGNSDPFEPEKDVEFPFKFSEIDYTTDNTYYLLNDNEPSEIYFNQAERSFKVNEPLQISMTDDHYFQFRFYCPRAITDLIVWARIEGYDEEFRFAEFSKIMPLQQFRIHIPFATEDITAYTRSGKRIKIMRNPHLSSTNISFEIECNNPVYKMMTGVKPRWKIYFGNYQGGNWLSMKPVHTREAVAMALNMAAMYSTTEFEQQLEEKRGTFIESGNKVDIDELKRRIMNLSGLRFGLVDGNVTGLGGGETFGLVEYAYLTMYADDSGPVTTPFHELAHCLGYSHNGNMTYGDGWTPFCQELFVELGRQKKLPVYSRRFLHSRKTLGGNPYATSRFPFENDPELDALDGGLSPLKGESDTGGNDGTELSLKLDYTAVPGATASTFIPKDVYVYGNEMYVANEANGNFSIEVFEISNENVKHIHTIKEWQGKEGMETFAKAPNGIVRANGKLYVTHEGNRTEIFDASTYQFINHIGNGNWGTGGNQTVHAYDVTVARGLVLIRDKRYVDVVEESMVQSGNTMYVYARSENLDERNGTFGMAVDEQNGLLYVTHWSSKRIDVLNLADVREGVTWKRSSNFSYKNSPYSLDFYEGDLFVSSNGAEKFCKVNPRTGEIIKDYTTVGEITLSSPEKFCIRRNTLFIVERAAGRQCVYAIPMSRLK</sequence>
<dbReference type="PROSITE" id="PS51257">
    <property type="entry name" value="PROKAR_LIPOPROTEIN"/>
    <property type="match status" value="1"/>
</dbReference>
<accession>A0A926F5E4</accession>
<keyword evidence="1" id="KW-0732">Signal</keyword>
<dbReference type="InterPro" id="IPR011042">
    <property type="entry name" value="6-blade_b-propeller_TolB-like"/>
</dbReference>
<organism evidence="2 3">
    <name type="scientific">Jilunia laotingensis</name>
    <dbReference type="NCBI Taxonomy" id="2763675"/>
    <lineage>
        <taxon>Bacteria</taxon>
        <taxon>Pseudomonadati</taxon>
        <taxon>Bacteroidota</taxon>
        <taxon>Bacteroidia</taxon>
        <taxon>Bacteroidales</taxon>
        <taxon>Bacteroidaceae</taxon>
        <taxon>Jilunia</taxon>
    </lineage>
</organism>
<evidence type="ECO:0000313" key="3">
    <source>
        <dbReference type="Proteomes" id="UP000651085"/>
    </source>
</evidence>
<feature type="signal peptide" evidence="1">
    <location>
        <begin position="1"/>
        <end position="21"/>
    </location>
</feature>
<feature type="chain" id="PRO_5039007419" evidence="1">
    <location>
        <begin position="22"/>
        <end position="687"/>
    </location>
</feature>
<keyword evidence="3" id="KW-1185">Reference proteome</keyword>